<evidence type="ECO:0000313" key="8">
    <source>
        <dbReference type="EMBL" id="KAJ5204490.1"/>
    </source>
</evidence>
<feature type="domain" description="Major facilitator superfamily (MFS) profile" evidence="7">
    <location>
        <begin position="41"/>
        <end position="454"/>
    </location>
</feature>
<evidence type="ECO:0000256" key="3">
    <source>
        <dbReference type="ARBA" id="ARBA00022692"/>
    </source>
</evidence>
<dbReference type="PANTHER" id="PTHR43791:SF52">
    <property type="entry name" value="TRANSPORTER, PUTATIVE (AFU_ORTHOLOGUE AFUA_1G11820)-RELATED"/>
    <property type="match status" value="1"/>
</dbReference>
<dbReference type="Pfam" id="PF07690">
    <property type="entry name" value="MFS_1"/>
    <property type="match status" value="1"/>
</dbReference>
<comment type="subcellular location">
    <subcellularLocation>
        <location evidence="1">Membrane</location>
        <topology evidence="1">Multi-pass membrane protein</topology>
    </subcellularLocation>
</comment>
<feature type="transmembrane region" description="Helical" evidence="6">
    <location>
        <begin position="307"/>
        <end position="327"/>
    </location>
</feature>
<feature type="transmembrane region" description="Helical" evidence="6">
    <location>
        <begin position="137"/>
        <end position="158"/>
    </location>
</feature>
<evidence type="ECO:0000256" key="4">
    <source>
        <dbReference type="ARBA" id="ARBA00022989"/>
    </source>
</evidence>
<reference evidence="8" key="2">
    <citation type="journal article" date="2023" name="IMA Fungus">
        <title>Comparative genomic study of the Penicillium genus elucidates a diverse pangenome and 15 lateral gene transfer events.</title>
        <authorList>
            <person name="Petersen C."/>
            <person name="Sorensen T."/>
            <person name="Nielsen M.R."/>
            <person name="Sondergaard T.E."/>
            <person name="Sorensen J.L."/>
            <person name="Fitzpatrick D.A."/>
            <person name="Frisvad J.C."/>
            <person name="Nielsen K.L."/>
        </authorList>
    </citation>
    <scope>NUCLEOTIDE SEQUENCE</scope>
    <source>
        <strain evidence="8">IBT 15544</strain>
    </source>
</reference>
<dbReference type="Proteomes" id="UP001150904">
    <property type="component" value="Unassembled WGS sequence"/>
</dbReference>
<evidence type="ECO:0000256" key="5">
    <source>
        <dbReference type="ARBA" id="ARBA00023136"/>
    </source>
</evidence>
<reference evidence="8" key="1">
    <citation type="submission" date="2022-12" db="EMBL/GenBank/DDBJ databases">
        <authorList>
            <person name="Petersen C."/>
        </authorList>
    </citation>
    <scope>NUCLEOTIDE SEQUENCE</scope>
    <source>
        <strain evidence="8">IBT 15544</strain>
    </source>
</reference>
<dbReference type="Gene3D" id="1.20.1250.20">
    <property type="entry name" value="MFS general substrate transporter like domains"/>
    <property type="match status" value="2"/>
</dbReference>
<feature type="transmembrane region" description="Helical" evidence="6">
    <location>
        <begin position="428"/>
        <end position="450"/>
    </location>
</feature>
<feature type="transmembrane region" description="Helical" evidence="6">
    <location>
        <begin position="106"/>
        <end position="125"/>
    </location>
</feature>
<dbReference type="GO" id="GO:0016020">
    <property type="term" value="C:membrane"/>
    <property type="evidence" value="ECO:0007669"/>
    <property type="project" value="UniProtKB-SubCell"/>
</dbReference>
<gene>
    <name evidence="8" type="ORF">N7498_005369</name>
</gene>
<dbReference type="SUPFAM" id="SSF103473">
    <property type="entry name" value="MFS general substrate transporter"/>
    <property type="match status" value="1"/>
</dbReference>
<dbReference type="OrthoDB" id="19923at2759"/>
<protein>
    <recommendedName>
        <fullName evidence="7">Major facilitator superfamily (MFS) profile domain-containing protein</fullName>
    </recommendedName>
</protein>
<accession>A0A9W9MNG7</accession>
<feature type="transmembrane region" description="Helical" evidence="6">
    <location>
        <begin position="201"/>
        <end position="222"/>
    </location>
</feature>
<feature type="transmembrane region" description="Helical" evidence="6">
    <location>
        <begin position="275"/>
        <end position="295"/>
    </location>
</feature>
<keyword evidence="2" id="KW-0813">Transport</keyword>
<dbReference type="AlphaFoldDB" id="A0A9W9MNG7"/>
<comment type="caution">
    <text evidence="8">The sequence shown here is derived from an EMBL/GenBank/DDBJ whole genome shotgun (WGS) entry which is preliminary data.</text>
</comment>
<keyword evidence="5 6" id="KW-0472">Membrane</keyword>
<feature type="transmembrane region" description="Helical" evidence="6">
    <location>
        <begin position="39"/>
        <end position="59"/>
    </location>
</feature>
<name>A0A9W9MNG7_9EURO</name>
<keyword evidence="4 6" id="KW-1133">Transmembrane helix</keyword>
<keyword evidence="9" id="KW-1185">Reference proteome</keyword>
<feature type="transmembrane region" description="Helical" evidence="6">
    <location>
        <begin position="170"/>
        <end position="189"/>
    </location>
</feature>
<dbReference type="PANTHER" id="PTHR43791">
    <property type="entry name" value="PERMEASE-RELATED"/>
    <property type="match status" value="1"/>
</dbReference>
<dbReference type="InterPro" id="IPR036259">
    <property type="entry name" value="MFS_trans_sf"/>
</dbReference>
<proteinExistence type="predicted"/>
<dbReference type="InterPro" id="IPR011701">
    <property type="entry name" value="MFS"/>
</dbReference>
<dbReference type="RefSeq" id="XP_058308969.1">
    <property type="nucleotide sequence ID" value="XM_058452431.1"/>
</dbReference>
<dbReference type="GeneID" id="83179732"/>
<evidence type="ECO:0000259" key="7">
    <source>
        <dbReference type="PROSITE" id="PS50850"/>
    </source>
</evidence>
<dbReference type="FunFam" id="1.20.1250.20:FF:000034">
    <property type="entry name" value="MFS general substrate transporter"/>
    <property type="match status" value="1"/>
</dbReference>
<dbReference type="GO" id="GO:0022857">
    <property type="term" value="F:transmembrane transporter activity"/>
    <property type="evidence" value="ECO:0007669"/>
    <property type="project" value="InterPro"/>
</dbReference>
<feature type="transmembrane region" description="Helical" evidence="6">
    <location>
        <begin position="333"/>
        <end position="351"/>
    </location>
</feature>
<dbReference type="FunFam" id="1.20.1250.20:FF:000068">
    <property type="entry name" value="MFS general substrate transporter"/>
    <property type="match status" value="1"/>
</dbReference>
<evidence type="ECO:0000256" key="2">
    <source>
        <dbReference type="ARBA" id="ARBA00022448"/>
    </source>
</evidence>
<dbReference type="InterPro" id="IPR020846">
    <property type="entry name" value="MFS_dom"/>
</dbReference>
<feature type="transmembrane region" description="Helical" evidence="6">
    <location>
        <begin position="80"/>
        <end position="100"/>
    </location>
</feature>
<sequence length="486" mass="55049">MESAEKDIEHETIEHVKSEFFLPEIDRALEKRLLWKLDIHVVPILMLLFLLTFLDRINIGNARLQGLEKDLNMKDHDYNIALFIFFIPYILLEVPSNLVLRKFAPSWWLSGIMFGWGIITICQGVTQSFGGLIACRFLLGVFEAGFMPGCIYLIAMYYKRYELQWRLNVFFSASILAGAVSGLLAYAIAKMDGIKGYSGWRWIFIIEGLATILTAVISKFLIVDWPEESTFLNDQERALLLRRLSEDQGEARMDRLDSSARKRVFGDIKLYLGPLMYFGIVNTGYATSFFTPTILHQLGWTSVRAQVMSIPIYLVATVIALATAFASDRLRHRFAFTLTGCVIATIGYVILMCQKSVPVGARYFALYAITGGGYMTQPILMGWLSNNMAGHYKQSIASAMQIGFGNCGGLVASNIFFDEEAPTYPTGFGVSLGMVWICGVSCVVFLAWLYRENRLREQGQRDDRYGLPREELENLGDEHPSFRFTY</sequence>
<dbReference type="PROSITE" id="PS50850">
    <property type="entry name" value="MFS"/>
    <property type="match status" value="1"/>
</dbReference>
<dbReference type="EMBL" id="JAPQKR010000012">
    <property type="protein sequence ID" value="KAJ5204490.1"/>
    <property type="molecule type" value="Genomic_DNA"/>
</dbReference>
<organism evidence="8 9">
    <name type="scientific">Penicillium cinerascens</name>
    <dbReference type="NCBI Taxonomy" id="70096"/>
    <lineage>
        <taxon>Eukaryota</taxon>
        <taxon>Fungi</taxon>
        <taxon>Dikarya</taxon>
        <taxon>Ascomycota</taxon>
        <taxon>Pezizomycotina</taxon>
        <taxon>Eurotiomycetes</taxon>
        <taxon>Eurotiomycetidae</taxon>
        <taxon>Eurotiales</taxon>
        <taxon>Aspergillaceae</taxon>
        <taxon>Penicillium</taxon>
    </lineage>
</organism>
<evidence type="ECO:0000256" key="6">
    <source>
        <dbReference type="SAM" id="Phobius"/>
    </source>
</evidence>
<feature type="transmembrane region" description="Helical" evidence="6">
    <location>
        <begin position="363"/>
        <end position="384"/>
    </location>
</feature>
<evidence type="ECO:0000256" key="1">
    <source>
        <dbReference type="ARBA" id="ARBA00004141"/>
    </source>
</evidence>
<keyword evidence="3 6" id="KW-0812">Transmembrane</keyword>
<evidence type="ECO:0000313" key="9">
    <source>
        <dbReference type="Proteomes" id="UP001150904"/>
    </source>
</evidence>